<proteinExistence type="predicted"/>
<dbReference type="EMBL" id="CP036434">
    <property type="protein sequence ID" value="QDV05852.1"/>
    <property type="molecule type" value="Genomic_DNA"/>
</dbReference>
<evidence type="ECO:0000313" key="1">
    <source>
        <dbReference type="EMBL" id="QDV05852.1"/>
    </source>
</evidence>
<dbReference type="Proteomes" id="UP000320390">
    <property type="component" value="Chromosome"/>
</dbReference>
<organism evidence="1 2">
    <name type="scientific">Saltatorellus ferox</name>
    <dbReference type="NCBI Taxonomy" id="2528018"/>
    <lineage>
        <taxon>Bacteria</taxon>
        <taxon>Pseudomonadati</taxon>
        <taxon>Planctomycetota</taxon>
        <taxon>Planctomycetia</taxon>
        <taxon>Planctomycetia incertae sedis</taxon>
        <taxon>Saltatorellus</taxon>
    </lineage>
</organism>
<protein>
    <submittedName>
        <fullName evidence="1">Uncharacterized protein</fullName>
    </submittedName>
</protein>
<keyword evidence="2" id="KW-1185">Reference proteome</keyword>
<evidence type="ECO:0000313" key="2">
    <source>
        <dbReference type="Proteomes" id="UP000320390"/>
    </source>
</evidence>
<dbReference type="AlphaFoldDB" id="A0A518EP34"/>
<accession>A0A518EP34</accession>
<sequence length="115" mass="12343">MAEYIVEHFARSSGEQGTSKGLPGYVALCIAPLTSAEVKQVHGDAIARIRRVLERYGLDPSALGLPQPQGDEAPWEHAEECAHEQPLLDFGDARDGSFFPSLKAASVKSLVPLDG</sequence>
<name>A0A518EP34_9BACT</name>
<gene>
    <name evidence="1" type="ORF">Poly30_13550</name>
</gene>
<reference evidence="1 2" key="1">
    <citation type="submission" date="2019-02" db="EMBL/GenBank/DDBJ databases">
        <title>Deep-cultivation of Planctomycetes and their phenomic and genomic characterization uncovers novel biology.</title>
        <authorList>
            <person name="Wiegand S."/>
            <person name="Jogler M."/>
            <person name="Boedeker C."/>
            <person name="Pinto D."/>
            <person name="Vollmers J."/>
            <person name="Rivas-Marin E."/>
            <person name="Kohn T."/>
            <person name="Peeters S.H."/>
            <person name="Heuer A."/>
            <person name="Rast P."/>
            <person name="Oberbeckmann S."/>
            <person name="Bunk B."/>
            <person name="Jeske O."/>
            <person name="Meyerdierks A."/>
            <person name="Storesund J.E."/>
            <person name="Kallscheuer N."/>
            <person name="Luecker S."/>
            <person name="Lage O.M."/>
            <person name="Pohl T."/>
            <person name="Merkel B.J."/>
            <person name="Hornburger P."/>
            <person name="Mueller R.-W."/>
            <person name="Bruemmer F."/>
            <person name="Labrenz M."/>
            <person name="Spormann A.M."/>
            <person name="Op den Camp H."/>
            <person name="Overmann J."/>
            <person name="Amann R."/>
            <person name="Jetten M.S.M."/>
            <person name="Mascher T."/>
            <person name="Medema M.H."/>
            <person name="Devos D.P."/>
            <person name="Kaster A.-K."/>
            <person name="Ovreas L."/>
            <person name="Rohde M."/>
            <person name="Galperin M.Y."/>
            <person name="Jogler C."/>
        </authorList>
    </citation>
    <scope>NUCLEOTIDE SEQUENCE [LARGE SCALE GENOMIC DNA]</scope>
    <source>
        <strain evidence="1 2">Poly30</strain>
    </source>
</reference>